<dbReference type="RefSeq" id="WP_015597695.1">
    <property type="nucleotide sequence ID" value="NC_021172.1"/>
</dbReference>
<keyword evidence="2" id="KW-1185">Reference proteome</keyword>
<dbReference type="Proteomes" id="UP000005952">
    <property type="component" value="Chromosome"/>
</dbReference>
<dbReference type="EMBL" id="CP005587">
    <property type="protein sequence ID" value="AGK57660.1"/>
    <property type="molecule type" value="Genomic_DNA"/>
</dbReference>
<evidence type="ECO:0000313" key="1">
    <source>
        <dbReference type="EMBL" id="AGK57660.1"/>
    </source>
</evidence>
<evidence type="ECO:0000313" key="2">
    <source>
        <dbReference type="Proteomes" id="UP000005952"/>
    </source>
</evidence>
<dbReference type="SUPFAM" id="SSF53706">
    <property type="entry name" value="Formate dehydrogenase/DMSO reductase, domains 1-3"/>
    <property type="match status" value="1"/>
</dbReference>
<gene>
    <name evidence="1" type="ORF">HYPDE_29928</name>
</gene>
<dbReference type="AlphaFoldDB" id="N0BBZ7"/>
<dbReference type="KEGG" id="hdt:HYPDE_29928"/>
<dbReference type="STRING" id="670307.HYPDE_29928"/>
<name>N0BBZ7_9HYPH</name>
<accession>N0BBZ7</accession>
<sequence>MESEKSRNGANHYENVACPFCGIVCDDLEVGPSGSGGLKVFKNGCARSIAGFERPLVEPSPQFDGKNVSLEEAVAAAAKLIRESRLPVFGGLATGVEGMRAVMSLAERGGGIVDHALSALIYRNVRVMQSSGWLTTSLTEARNRADLFVIAGCDLNQSNPRFFERIVCNEASMFSDNPPKRTVIFLGEGLDQSAVKGPRIADVLTIPCKIDRIGEILDAMRAMQKGASISDDTIGGVPRATIEDLLARYKAAAYSVVVWNPASFDFAGGDLTVQAICEFIKESNATSRSAGLPLGGNEGQPSAASVCAWQSGYPLRVSFANGKPEYDIERYDAARMLAAKEGDLLVWLASFGDDLVPPDTDVPTVVLGTPGLKLSRKPKVFIPVGTPGIDHVGRIIRVDNVVSLPLRKLRHSKLPSAADVLASIEAAL</sequence>
<protein>
    <submittedName>
        <fullName evidence="1">Formylmethanofuran dehydrogenase</fullName>
    </submittedName>
</protein>
<dbReference type="eggNOG" id="COG1029">
    <property type="taxonomic scope" value="Bacteria"/>
</dbReference>
<dbReference type="HOGENOM" id="CLU_034348_1_0_5"/>
<dbReference type="OrthoDB" id="7914675at2"/>
<reference evidence="1 2" key="1">
    <citation type="journal article" date="2013" name="Genome Announc.">
        <title>Genome sequences for three denitrifying bacterial strains isolated from a uranium- and nitrate-contaminated subsurface environment.</title>
        <authorList>
            <person name="Venkatramanan R."/>
            <person name="Prakash O."/>
            <person name="Woyke T."/>
            <person name="Chain P."/>
            <person name="Goodwin L.A."/>
            <person name="Watson D."/>
            <person name="Brooks S."/>
            <person name="Kostka J.E."/>
            <person name="Green S.J."/>
        </authorList>
    </citation>
    <scope>NUCLEOTIDE SEQUENCE [LARGE SCALE GENOMIC DNA]</scope>
    <source>
        <strain evidence="1 2">1NES1</strain>
    </source>
</reference>
<proteinExistence type="predicted"/>
<organism evidence="1 2">
    <name type="scientific">Hyphomicrobium denitrificans 1NES1</name>
    <dbReference type="NCBI Taxonomy" id="670307"/>
    <lineage>
        <taxon>Bacteria</taxon>
        <taxon>Pseudomonadati</taxon>
        <taxon>Pseudomonadota</taxon>
        <taxon>Alphaproteobacteria</taxon>
        <taxon>Hyphomicrobiales</taxon>
        <taxon>Hyphomicrobiaceae</taxon>
        <taxon>Hyphomicrobium</taxon>
    </lineage>
</organism>